<dbReference type="Gene3D" id="3.40.50.410">
    <property type="entry name" value="von Willebrand factor, type A domain"/>
    <property type="match status" value="1"/>
</dbReference>
<feature type="domain" description="VWFA" evidence="1">
    <location>
        <begin position="7"/>
        <end position="189"/>
    </location>
</feature>
<evidence type="ECO:0000259" key="1">
    <source>
        <dbReference type="PROSITE" id="PS50234"/>
    </source>
</evidence>
<protein>
    <submittedName>
        <fullName evidence="2">VWA domain-containing protein</fullName>
    </submittedName>
</protein>
<evidence type="ECO:0000313" key="3">
    <source>
        <dbReference type="Proteomes" id="UP001164187"/>
    </source>
</evidence>
<dbReference type="InterPro" id="IPR036465">
    <property type="entry name" value="vWFA_dom_sf"/>
</dbReference>
<dbReference type="RefSeq" id="WP_269311288.1">
    <property type="nucleotide sequence ID" value="NZ_CP114052.1"/>
</dbReference>
<dbReference type="Proteomes" id="UP001164187">
    <property type="component" value="Chromosome"/>
</dbReference>
<organism evidence="2 3">
    <name type="scientific">Peptostreptococcus equinus</name>
    <dbReference type="NCBI Taxonomy" id="3003601"/>
    <lineage>
        <taxon>Bacteria</taxon>
        <taxon>Bacillati</taxon>
        <taxon>Bacillota</taxon>
        <taxon>Clostridia</taxon>
        <taxon>Peptostreptococcales</taxon>
        <taxon>Peptostreptococcaceae</taxon>
        <taxon>Peptostreptococcus</taxon>
    </lineage>
</organism>
<dbReference type="EMBL" id="CP114052">
    <property type="protein sequence ID" value="WAW14591.1"/>
    <property type="molecule type" value="Genomic_DNA"/>
</dbReference>
<dbReference type="InterPro" id="IPR002035">
    <property type="entry name" value="VWF_A"/>
</dbReference>
<dbReference type="PROSITE" id="PS50234">
    <property type="entry name" value="VWFA"/>
    <property type="match status" value="1"/>
</dbReference>
<sequence length="230" mass="26209">MGKGLTEIVYILDRSGSMKGLEQDTIGGFNSMIKKQKKIGEKAYVSTVLFDDECEVLHDRVAIDKIKKMTHKQYYVRGCTALLDAVGGAIHNIASVHKYARDDDRPNKTIFIITTDGMENASTNYSYKKVQRMIKHQQKKFGWEFIFVGANIDAYDEARRFGIKKERAINYVHDELGTANVYDGIYKAVSSVMTANSLDDVDKCLTDSCWSEEIKEDFNKRGKIKNKYTK</sequence>
<accession>A0ABY7JMK3</accession>
<dbReference type="CDD" id="cd00198">
    <property type="entry name" value="vWFA"/>
    <property type="match status" value="1"/>
</dbReference>
<dbReference type="SUPFAM" id="SSF53300">
    <property type="entry name" value="vWA-like"/>
    <property type="match status" value="1"/>
</dbReference>
<proteinExistence type="predicted"/>
<gene>
    <name evidence="2" type="ORF">O0R46_08305</name>
</gene>
<name>A0ABY7JMK3_9FIRM</name>
<evidence type="ECO:0000313" key="2">
    <source>
        <dbReference type="EMBL" id="WAW14591.1"/>
    </source>
</evidence>
<reference evidence="2" key="1">
    <citation type="submission" date="2022-12" db="EMBL/GenBank/DDBJ databases">
        <title>Peptostreptococcus.</title>
        <authorList>
            <person name="Lee S.H."/>
        </authorList>
    </citation>
    <scope>NUCLEOTIDE SEQUENCE</scope>
    <source>
        <strain evidence="2">CBA3647</strain>
    </source>
</reference>
<keyword evidence="3" id="KW-1185">Reference proteome</keyword>